<sequence length="730" mass="83312">MECLKMEGVLEGKRNLIFSAPTSAGKTMVSEILMIKKVMETGKKALMILPYISIVNEKTKYYQNLLSDTQLNIAGYFSNSRGAPFEKMDIGICTIEKANSLVNRLIEENNYSELGAIVVDELHMIGDEHRGYLLELLLTKLRYVMKDDLQIIGMSATLPNIDEIARWLNAALYITDYRPVPLKERIVVNNIIYDSEFKEVDRFTFKPHPCDTNYMVPLINEVTKNNNSVLIFCPTKFGCEQCARNLSHFFSSSDCKESLKEKRQDLLQQLSRCPAGMDSILEITVICGIAYHHSGLTMEERELLEEAFRKGVINILIATSTLASGVNLPARRVIFNQPFIGIEFINSLSYTQMKGRAGRKGQDTNGESFLICAPKYLKKVKELIKKTHDPVNSCLICEQKGMKRALLEVISSGIVKSMKDVKDYIQYTSNSVSNSIFNFDSNISDKLTRHKSLNTLEEDDTKEFISTSFGRATVGSSLSPEESIVVYKELKKAMLEFVLLDELHMVYHVTPIYSIPEPNWTHLLKLYNNLSPIHRHIANIINLNEGFIIQAIHRRPELKSSLPYRRFYSALMLNDLIHEVDFSQVVSKYQVNRGHLQTLQVLSSTFAGMVTIFCQRMGWTNFELLVNQFQDRLIFGIQKELMELVKVPHVKGARARALYDGGVRSIKDLGILTPDDIFNILCKAKKRKGRLSNDVKRIEMHAAKMISRNARQIILQQQEELERNLEDLRC</sequence>
<evidence type="ECO:0000313" key="13">
    <source>
        <dbReference type="Proteomes" id="UP000193944"/>
    </source>
</evidence>
<dbReference type="GO" id="GO:0006281">
    <property type="term" value="P:DNA repair"/>
    <property type="evidence" value="ECO:0007669"/>
    <property type="project" value="UniProtKB-KW"/>
</dbReference>
<dbReference type="CDD" id="cd18795">
    <property type="entry name" value="SF2_C_Ski2"/>
    <property type="match status" value="1"/>
</dbReference>
<dbReference type="InterPro" id="IPR046931">
    <property type="entry name" value="HTH_61"/>
</dbReference>
<dbReference type="InterPro" id="IPR014001">
    <property type="entry name" value="Helicase_ATP-bd"/>
</dbReference>
<dbReference type="PANTHER" id="PTHR47961:SF6">
    <property type="entry name" value="DNA-DIRECTED DNA POLYMERASE"/>
    <property type="match status" value="1"/>
</dbReference>
<dbReference type="SUPFAM" id="SSF52540">
    <property type="entry name" value="P-loop containing nucleoside triphosphate hydrolases"/>
    <property type="match status" value="1"/>
</dbReference>
<keyword evidence="4 12" id="KW-0378">Hydrolase</keyword>
<feature type="domain" description="Helicase C-terminal" evidence="11">
    <location>
        <begin position="214"/>
        <end position="410"/>
    </location>
</feature>
<dbReference type="Gene3D" id="3.40.50.300">
    <property type="entry name" value="P-loop containing nucleotide triphosphate hydrolases"/>
    <property type="match status" value="2"/>
</dbReference>
<comment type="caution">
    <text evidence="12">The sequence shown here is derived from an EMBL/GenBank/DDBJ whole genome shotgun (WGS) entry which is preliminary data.</text>
</comment>
<feature type="domain" description="Helicase ATP-binding" evidence="10">
    <location>
        <begin position="7"/>
        <end position="176"/>
    </location>
</feature>
<keyword evidence="13" id="KW-1185">Reference proteome</keyword>
<keyword evidence="7" id="KW-0234">DNA repair</keyword>
<evidence type="ECO:0000256" key="9">
    <source>
        <dbReference type="ARBA" id="ARBA00048988"/>
    </source>
</evidence>
<dbReference type="SUPFAM" id="SSF158702">
    <property type="entry name" value="Sec63 N-terminal domain-like"/>
    <property type="match status" value="1"/>
</dbReference>
<dbReference type="GO" id="GO:0005524">
    <property type="term" value="F:ATP binding"/>
    <property type="evidence" value="ECO:0007669"/>
    <property type="project" value="UniProtKB-KW"/>
</dbReference>
<dbReference type="OrthoDB" id="2320933at2759"/>
<dbReference type="GO" id="GO:0005634">
    <property type="term" value="C:nucleus"/>
    <property type="evidence" value="ECO:0007669"/>
    <property type="project" value="UniProtKB-SubCell"/>
</dbReference>
<dbReference type="Proteomes" id="UP000193944">
    <property type="component" value="Unassembled WGS sequence"/>
</dbReference>
<dbReference type="CDD" id="cd18026">
    <property type="entry name" value="DEXHc_POLQ-like"/>
    <property type="match status" value="1"/>
</dbReference>
<keyword evidence="6" id="KW-0067">ATP-binding</keyword>
<evidence type="ECO:0000313" key="12">
    <source>
        <dbReference type="EMBL" id="ORX86654.1"/>
    </source>
</evidence>
<dbReference type="GO" id="GO:0016787">
    <property type="term" value="F:hydrolase activity"/>
    <property type="evidence" value="ECO:0007669"/>
    <property type="project" value="UniProtKB-KW"/>
</dbReference>
<dbReference type="STRING" id="1754192.A0A1Y1XMS1"/>
<evidence type="ECO:0000259" key="10">
    <source>
        <dbReference type="PROSITE" id="PS51192"/>
    </source>
</evidence>
<evidence type="ECO:0000256" key="3">
    <source>
        <dbReference type="ARBA" id="ARBA00022763"/>
    </source>
</evidence>
<keyword evidence="8" id="KW-0539">Nucleus</keyword>
<dbReference type="InterPro" id="IPR057220">
    <property type="entry name" value="DUF7898"/>
</dbReference>
<dbReference type="PANTHER" id="PTHR47961">
    <property type="entry name" value="DNA POLYMERASE THETA, PUTATIVE (AFU_ORTHOLOGUE AFUA_1G05260)-RELATED"/>
    <property type="match status" value="1"/>
</dbReference>
<dbReference type="InterPro" id="IPR048960">
    <property type="entry name" value="POLQ-like_helical"/>
</dbReference>
<keyword evidence="3" id="KW-0227">DNA damage</keyword>
<proteinExistence type="predicted"/>
<dbReference type="InterPro" id="IPR050474">
    <property type="entry name" value="Hel308_SKI2-like"/>
</dbReference>
<reference evidence="12 13" key="2">
    <citation type="submission" date="2016-08" db="EMBL/GenBank/DDBJ databases">
        <title>Pervasive Adenine N6-methylation of Active Genes in Fungi.</title>
        <authorList>
            <consortium name="DOE Joint Genome Institute"/>
            <person name="Mondo S.J."/>
            <person name="Dannebaum R.O."/>
            <person name="Kuo R.C."/>
            <person name="Labutti K."/>
            <person name="Haridas S."/>
            <person name="Kuo A."/>
            <person name="Salamov A."/>
            <person name="Ahrendt S.R."/>
            <person name="Lipzen A."/>
            <person name="Sullivan W."/>
            <person name="Andreopoulos W.B."/>
            <person name="Clum A."/>
            <person name="Lindquist E."/>
            <person name="Daum C."/>
            <person name="Ramamoorthy G.K."/>
            <person name="Gryganskyi A."/>
            <person name="Culley D."/>
            <person name="Magnuson J.K."/>
            <person name="James T.Y."/>
            <person name="O'Malley M.A."/>
            <person name="Stajich J.E."/>
            <person name="Spatafora J.W."/>
            <person name="Visel A."/>
            <person name="Grigoriev I.V."/>
        </authorList>
    </citation>
    <scope>NUCLEOTIDE SEQUENCE [LARGE SCALE GENOMIC DNA]</scope>
    <source>
        <strain evidence="12 13">S4</strain>
    </source>
</reference>
<dbReference type="AlphaFoldDB" id="A0A1Y1XMS1"/>
<dbReference type="SMART" id="SM00490">
    <property type="entry name" value="HELICc"/>
    <property type="match status" value="1"/>
</dbReference>
<evidence type="ECO:0000259" key="11">
    <source>
        <dbReference type="PROSITE" id="PS51194"/>
    </source>
</evidence>
<name>A0A1Y1XMS1_9FUNG</name>
<dbReference type="Pfam" id="PF00270">
    <property type="entry name" value="DEAD"/>
    <property type="match status" value="1"/>
</dbReference>
<dbReference type="InterPro" id="IPR027417">
    <property type="entry name" value="P-loop_NTPase"/>
</dbReference>
<accession>A0A1Y1XMS1</accession>
<gene>
    <name evidence="12" type="ORF">BCR32DRAFT_216001</name>
</gene>
<feature type="non-terminal residue" evidence="12">
    <location>
        <position position="730"/>
    </location>
</feature>
<evidence type="ECO:0000256" key="1">
    <source>
        <dbReference type="ARBA" id="ARBA00004123"/>
    </source>
</evidence>
<dbReference type="GO" id="GO:0003676">
    <property type="term" value="F:nucleic acid binding"/>
    <property type="evidence" value="ECO:0007669"/>
    <property type="project" value="InterPro"/>
</dbReference>
<dbReference type="FunFam" id="3.40.50.300:FF:000813">
    <property type="entry name" value="helicase POLQ-like isoform X1"/>
    <property type="match status" value="1"/>
</dbReference>
<comment type="subcellular location">
    <subcellularLocation>
        <location evidence="1">Nucleus</location>
    </subcellularLocation>
</comment>
<dbReference type="SMART" id="SM00487">
    <property type="entry name" value="DEXDc"/>
    <property type="match status" value="1"/>
</dbReference>
<comment type="catalytic activity">
    <reaction evidence="9">
        <text>ATP + H2O = ADP + phosphate + H(+)</text>
        <dbReference type="Rhea" id="RHEA:13065"/>
        <dbReference type="ChEBI" id="CHEBI:15377"/>
        <dbReference type="ChEBI" id="CHEBI:15378"/>
        <dbReference type="ChEBI" id="CHEBI:30616"/>
        <dbReference type="ChEBI" id="CHEBI:43474"/>
        <dbReference type="ChEBI" id="CHEBI:456216"/>
        <dbReference type="EC" id="5.6.2.4"/>
    </reaction>
</comment>
<keyword evidence="2" id="KW-0547">Nucleotide-binding</keyword>
<evidence type="ECO:0000256" key="7">
    <source>
        <dbReference type="ARBA" id="ARBA00023204"/>
    </source>
</evidence>
<reference evidence="12 13" key="1">
    <citation type="submission" date="2016-08" db="EMBL/GenBank/DDBJ databases">
        <title>A Parts List for Fungal Cellulosomes Revealed by Comparative Genomics.</title>
        <authorList>
            <consortium name="DOE Joint Genome Institute"/>
            <person name="Haitjema C.H."/>
            <person name="Gilmore S.P."/>
            <person name="Henske J.K."/>
            <person name="Solomon K.V."/>
            <person name="De Groot R."/>
            <person name="Kuo A."/>
            <person name="Mondo S.J."/>
            <person name="Salamov A.A."/>
            <person name="Labutti K."/>
            <person name="Zhao Z."/>
            <person name="Chiniquy J."/>
            <person name="Barry K."/>
            <person name="Brewer H.M."/>
            <person name="Purvine S.O."/>
            <person name="Wright A.T."/>
            <person name="Boxma B."/>
            <person name="Van Alen T."/>
            <person name="Hackstein J.H."/>
            <person name="Baker S.E."/>
            <person name="Grigoriev I.V."/>
            <person name="O'Malley M.A."/>
        </authorList>
    </citation>
    <scope>NUCLEOTIDE SEQUENCE [LARGE SCALE GENOMIC DNA]</scope>
    <source>
        <strain evidence="12 13">S4</strain>
    </source>
</reference>
<evidence type="ECO:0000256" key="8">
    <source>
        <dbReference type="ARBA" id="ARBA00023242"/>
    </source>
</evidence>
<dbReference type="Pfam" id="PF00271">
    <property type="entry name" value="Helicase_C"/>
    <property type="match status" value="1"/>
</dbReference>
<dbReference type="PROSITE" id="PS51192">
    <property type="entry name" value="HELICASE_ATP_BIND_1"/>
    <property type="match status" value="1"/>
</dbReference>
<dbReference type="Pfam" id="PF21099">
    <property type="entry name" value="POLQ_helical"/>
    <property type="match status" value="1"/>
</dbReference>
<dbReference type="EMBL" id="MCFG01000018">
    <property type="protein sequence ID" value="ORX86654.1"/>
    <property type="molecule type" value="Genomic_DNA"/>
</dbReference>
<dbReference type="InterPro" id="IPR001650">
    <property type="entry name" value="Helicase_C-like"/>
</dbReference>
<dbReference type="GO" id="GO:0043138">
    <property type="term" value="F:3'-5' DNA helicase activity"/>
    <property type="evidence" value="ECO:0007669"/>
    <property type="project" value="UniProtKB-EC"/>
</dbReference>
<evidence type="ECO:0000256" key="5">
    <source>
        <dbReference type="ARBA" id="ARBA00022806"/>
    </source>
</evidence>
<organism evidence="12 13">
    <name type="scientific">Anaeromyces robustus</name>
    <dbReference type="NCBI Taxonomy" id="1754192"/>
    <lineage>
        <taxon>Eukaryota</taxon>
        <taxon>Fungi</taxon>
        <taxon>Fungi incertae sedis</taxon>
        <taxon>Chytridiomycota</taxon>
        <taxon>Chytridiomycota incertae sedis</taxon>
        <taxon>Neocallimastigomycetes</taxon>
        <taxon>Neocallimastigales</taxon>
        <taxon>Neocallimastigaceae</taxon>
        <taxon>Anaeromyces</taxon>
    </lineage>
</organism>
<dbReference type="InterPro" id="IPR011545">
    <property type="entry name" value="DEAD/DEAH_box_helicase_dom"/>
</dbReference>
<dbReference type="Pfam" id="PF20470">
    <property type="entry name" value="HTH_61"/>
    <property type="match status" value="1"/>
</dbReference>
<dbReference type="Gene3D" id="1.10.3380.20">
    <property type="match status" value="1"/>
</dbReference>
<evidence type="ECO:0000256" key="4">
    <source>
        <dbReference type="ARBA" id="ARBA00022801"/>
    </source>
</evidence>
<keyword evidence="5" id="KW-0347">Helicase</keyword>
<protein>
    <submittedName>
        <fullName evidence="12">p-loop containing nucleoside triphosphate hydrolase protein</fullName>
    </submittedName>
</protein>
<dbReference type="PROSITE" id="PS51194">
    <property type="entry name" value="HELICASE_CTER"/>
    <property type="match status" value="1"/>
</dbReference>
<evidence type="ECO:0000256" key="2">
    <source>
        <dbReference type="ARBA" id="ARBA00022741"/>
    </source>
</evidence>
<dbReference type="Pfam" id="PF25453">
    <property type="entry name" value="DUF7898"/>
    <property type="match status" value="1"/>
</dbReference>
<evidence type="ECO:0000256" key="6">
    <source>
        <dbReference type="ARBA" id="ARBA00022840"/>
    </source>
</evidence>